<name>A0ABU8W9K1_9BURK</name>
<dbReference type="RefSeq" id="WP_340367667.1">
    <property type="nucleotide sequence ID" value="NZ_JBBKZV010000038.1"/>
</dbReference>
<organism evidence="3 4">
    <name type="scientific">Variovorax humicola</name>
    <dbReference type="NCBI Taxonomy" id="1769758"/>
    <lineage>
        <taxon>Bacteria</taxon>
        <taxon>Pseudomonadati</taxon>
        <taxon>Pseudomonadota</taxon>
        <taxon>Betaproteobacteria</taxon>
        <taxon>Burkholderiales</taxon>
        <taxon>Comamonadaceae</taxon>
        <taxon>Variovorax</taxon>
    </lineage>
</organism>
<evidence type="ECO:0000313" key="3">
    <source>
        <dbReference type="EMBL" id="MEJ8826628.1"/>
    </source>
</evidence>
<evidence type="ECO:0000256" key="1">
    <source>
        <dbReference type="SAM" id="Phobius"/>
    </source>
</evidence>
<feature type="domain" description="Type 4 fimbrial biogenesis protein PilX N-terminal" evidence="2">
    <location>
        <begin position="15"/>
        <end position="64"/>
    </location>
</feature>
<comment type="caution">
    <text evidence="3">The sequence shown here is derived from an EMBL/GenBank/DDBJ whole genome shotgun (WGS) entry which is preliminary data.</text>
</comment>
<dbReference type="Pfam" id="PF14341">
    <property type="entry name" value="PilX_N"/>
    <property type="match status" value="1"/>
</dbReference>
<evidence type="ECO:0000313" key="4">
    <source>
        <dbReference type="Proteomes" id="UP001363010"/>
    </source>
</evidence>
<keyword evidence="1" id="KW-1133">Transmembrane helix</keyword>
<reference evidence="3 4" key="1">
    <citation type="submission" date="2024-03" db="EMBL/GenBank/DDBJ databases">
        <title>Novel species of the genus Variovorax.</title>
        <authorList>
            <person name="Liu Q."/>
            <person name="Xin Y.-H."/>
        </authorList>
    </citation>
    <scope>NUCLEOTIDE SEQUENCE [LARGE SCALE GENOMIC DNA]</scope>
    <source>
        <strain evidence="3 4">KACC 18501</strain>
    </source>
</reference>
<proteinExistence type="predicted"/>
<feature type="transmembrane region" description="Helical" evidence="1">
    <location>
        <begin position="16"/>
        <end position="37"/>
    </location>
</feature>
<evidence type="ECO:0000259" key="2">
    <source>
        <dbReference type="Pfam" id="PF14341"/>
    </source>
</evidence>
<protein>
    <submittedName>
        <fullName evidence="3">PilX N-terminal domain-containing pilus assembly protein</fullName>
    </submittedName>
</protein>
<dbReference type="InterPro" id="IPR025746">
    <property type="entry name" value="PilX_N_dom"/>
</dbReference>
<keyword evidence="4" id="KW-1185">Reference proteome</keyword>
<dbReference type="EMBL" id="JBBKZV010000038">
    <property type="protein sequence ID" value="MEJ8826628.1"/>
    <property type="molecule type" value="Genomic_DNA"/>
</dbReference>
<accession>A0ABU8W9K1</accession>
<dbReference type="Proteomes" id="UP001363010">
    <property type="component" value="Unassembled WGS sequence"/>
</dbReference>
<sequence>MKNPKLTQHSRRSQRGATLMIAMIFLVILTLIVVSSIKVTNVNTKVVGNMQVRKEAQSAAQEGIETVISTDFTKLPAPSKVSVDINDAGQAASTYVVDVAAPQCTSVKPIKLSELDASNADDVPCYASGAAQNTGIEGAGPNGNSMCSNSNWDISATANAPGVATTTTTTRQGVALRVALDSAC</sequence>
<gene>
    <name evidence="3" type="ORF">WKW80_32210</name>
</gene>
<keyword evidence="1" id="KW-0812">Transmembrane</keyword>
<keyword evidence="1" id="KW-0472">Membrane</keyword>